<dbReference type="GO" id="GO:0004439">
    <property type="term" value="F:phosphatidylinositol-4,5-bisphosphate 5-phosphatase activity"/>
    <property type="evidence" value="ECO:0007669"/>
    <property type="project" value="TreeGrafter"/>
</dbReference>
<evidence type="ECO:0000259" key="3">
    <source>
        <dbReference type="SMART" id="SM00128"/>
    </source>
</evidence>
<keyword evidence="5" id="KW-1185">Reference proteome</keyword>
<comment type="caution">
    <text evidence="4">The sequence shown here is derived from an EMBL/GenBank/DDBJ whole genome shotgun (WGS) entry which is preliminary data.</text>
</comment>
<dbReference type="GO" id="GO:0046856">
    <property type="term" value="P:phosphatidylinositol dephosphorylation"/>
    <property type="evidence" value="ECO:0007669"/>
    <property type="project" value="InterPro"/>
</dbReference>
<dbReference type="Pfam" id="PF22669">
    <property type="entry name" value="Exo_endo_phos2"/>
    <property type="match status" value="1"/>
</dbReference>
<dbReference type="InterPro" id="IPR036691">
    <property type="entry name" value="Endo/exonu/phosph_ase_sf"/>
</dbReference>
<gene>
    <name evidence="4" type="ORF">PVAP13_3NG258062</name>
</gene>
<dbReference type="Proteomes" id="UP000823388">
    <property type="component" value="Chromosome 3N"/>
</dbReference>
<dbReference type="GO" id="GO:0004445">
    <property type="term" value="F:inositol-polyphosphate 5-phosphatase activity"/>
    <property type="evidence" value="ECO:0007669"/>
    <property type="project" value="InterPro"/>
</dbReference>
<evidence type="ECO:0000313" key="4">
    <source>
        <dbReference type="EMBL" id="KAG2617908.1"/>
    </source>
</evidence>
<dbReference type="SMART" id="SM00128">
    <property type="entry name" value="IPPc"/>
    <property type="match status" value="1"/>
</dbReference>
<keyword evidence="2" id="KW-0378">Hydrolase</keyword>
<dbReference type="EMBL" id="CM029042">
    <property type="protein sequence ID" value="KAG2617908.1"/>
    <property type="molecule type" value="Genomic_DNA"/>
</dbReference>
<dbReference type="AlphaFoldDB" id="A0A8T0U7B0"/>
<reference evidence="4 5" key="1">
    <citation type="submission" date="2020-05" db="EMBL/GenBank/DDBJ databases">
        <title>WGS assembly of Panicum virgatum.</title>
        <authorList>
            <person name="Lovell J.T."/>
            <person name="Jenkins J."/>
            <person name="Shu S."/>
            <person name="Juenger T.E."/>
            <person name="Schmutz J."/>
        </authorList>
    </citation>
    <scope>NUCLEOTIDE SEQUENCE [LARGE SCALE GENOMIC DNA]</scope>
    <source>
        <strain evidence="5">cv. AP13</strain>
    </source>
</reference>
<dbReference type="PANTHER" id="PTHR45666">
    <property type="entry name" value="TYPE IV INOSITOL POLYPHOSPHATE 5-PHOSPHATASE 9"/>
    <property type="match status" value="1"/>
</dbReference>
<dbReference type="Gene3D" id="3.60.10.10">
    <property type="entry name" value="Endonuclease/exonuclease/phosphatase"/>
    <property type="match status" value="1"/>
</dbReference>
<protein>
    <recommendedName>
        <fullName evidence="3">Inositol polyphosphate-related phosphatase domain-containing protein</fullName>
    </recommendedName>
</protein>
<dbReference type="SUPFAM" id="SSF56219">
    <property type="entry name" value="DNase I-like"/>
    <property type="match status" value="1"/>
</dbReference>
<accession>A0A8T0U7B0</accession>
<feature type="domain" description="Inositol polyphosphate-related phosphatase" evidence="3">
    <location>
        <begin position="55"/>
        <end position="335"/>
    </location>
</feature>
<dbReference type="GO" id="GO:0034485">
    <property type="term" value="F:phosphatidylinositol-3,4,5-trisphosphate 5-phosphatase activity"/>
    <property type="evidence" value="ECO:0007669"/>
    <property type="project" value="TreeGrafter"/>
</dbReference>
<evidence type="ECO:0000256" key="2">
    <source>
        <dbReference type="ARBA" id="ARBA00022801"/>
    </source>
</evidence>
<dbReference type="PANTHER" id="PTHR45666:SF29">
    <property type="entry name" value="INOSITOL POLYPHOSPHATE-RELATED PHOSPHATASE DOMAIN-CONTAINING PROTEIN"/>
    <property type="match status" value="1"/>
</dbReference>
<evidence type="ECO:0000313" key="5">
    <source>
        <dbReference type="Proteomes" id="UP000823388"/>
    </source>
</evidence>
<sequence length="349" mass="39668">MIGTEDTRPVAAWEHIIHEALNKKCPDKSKFEHHSDSPARFNPSDYVLEMDNGLLNESSNDSDGELHLLDSARSSGSGHCLQPLDLACDVSIDNRVERKRPQYVRLISKQMVGVFLSVWVRRSLQKHIQNVQVSIVGVGTRGFIGNKGSVSVSMSIHETHFCFVCCHLAAGEKNGDELKRNGNVEEIHRRTVFGNPVHILGLPQKIHDHERIIWLGDLNYRLNLSYERAHELISKQDWNGLFEKDQLKKELGKGCTFDGWVEGAISFPPTYKYEFNSEKYVSDATKSGRTPAWCDRILSYGKGTRLLSYKRAELLFSDHRPVSAVYMADVEVFVHRKFQRALTLTPYKG</sequence>
<dbReference type="InterPro" id="IPR000300">
    <property type="entry name" value="IPPc"/>
</dbReference>
<proteinExistence type="inferred from homology"/>
<dbReference type="InterPro" id="IPR045849">
    <property type="entry name" value="IP5P_plant"/>
</dbReference>
<name>A0A8T0U7B0_PANVG</name>
<organism evidence="4 5">
    <name type="scientific">Panicum virgatum</name>
    <name type="common">Blackwell switchgrass</name>
    <dbReference type="NCBI Taxonomy" id="38727"/>
    <lineage>
        <taxon>Eukaryota</taxon>
        <taxon>Viridiplantae</taxon>
        <taxon>Streptophyta</taxon>
        <taxon>Embryophyta</taxon>
        <taxon>Tracheophyta</taxon>
        <taxon>Spermatophyta</taxon>
        <taxon>Magnoliopsida</taxon>
        <taxon>Liliopsida</taxon>
        <taxon>Poales</taxon>
        <taxon>Poaceae</taxon>
        <taxon>PACMAD clade</taxon>
        <taxon>Panicoideae</taxon>
        <taxon>Panicodae</taxon>
        <taxon>Paniceae</taxon>
        <taxon>Panicinae</taxon>
        <taxon>Panicum</taxon>
        <taxon>Panicum sect. Hiantes</taxon>
    </lineage>
</organism>
<evidence type="ECO:0000256" key="1">
    <source>
        <dbReference type="ARBA" id="ARBA00010768"/>
    </source>
</evidence>
<comment type="similarity">
    <text evidence="1">Belongs to the inositol polyphosphate 5-phosphatase family.</text>
</comment>